<evidence type="ECO:0000313" key="1">
    <source>
        <dbReference type="EMBL" id="KAL0128918.1"/>
    </source>
</evidence>
<organism evidence="1 2">
    <name type="scientific">Cardiocondyla obscurior</name>
    <dbReference type="NCBI Taxonomy" id="286306"/>
    <lineage>
        <taxon>Eukaryota</taxon>
        <taxon>Metazoa</taxon>
        <taxon>Ecdysozoa</taxon>
        <taxon>Arthropoda</taxon>
        <taxon>Hexapoda</taxon>
        <taxon>Insecta</taxon>
        <taxon>Pterygota</taxon>
        <taxon>Neoptera</taxon>
        <taxon>Endopterygota</taxon>
        <taxon>Hymenoptera</taxon>
        <taxon>Apocrita</taxon>
        <taxon>Aculeata</taxon>
        <taxon>Formicoidea</taxon>
        <taxon>Formicidae</taxon>
        <taxon>Myrmicinae</taxon>
        <taxon>Cardiocondyla</taxon>
    </lineage>
</organism>
<comment type="caution">
    <text evidence="1">The sequence shown here is derived from an EMBL/GenBank/DDBJ whole genome shotgun (WGS) entry which is preliminary data.</text>
</comment>
<dbReference type="Proteomes" id="UP001430953">
    <property type="component" value="Unassembled WGS sequence"/>
</dbReference>
<name>A0AAW2GMN0_9HYME</name>
<reference evidence="1 2" key="1">
    <citation type="submission" date="2023-03" db="EMBL/GenBank/DDBJ databases">
        <title>High recombination rates correlate with genetic variation in Cardiocondyla obscurior ants.</title>
        <authorList>
            <person name="Errbii M."/>
        </authorList>
    </citation>
    <scope>NUCLEOTIDE SEQUENCE [LARGE SCALE GENOMIC DNA]</scope>
    <source>
        <strain evidence="1">Alpha-2009</strain>
        <tissue evidence="1">Whole body</tissue>
    </source>
</reference>
<gene>
    <name evidence="1" type="ORF">PUN28_003942</name>
</gene>
<sequence>MWDTQSIFFSKFSFVFSNVHEDSHSLINYLLNIAVYCASRRDYMALISRRRPQFNLQLPDNFRPNFSSFCRPSCANREPNYPTRNVLTLSSLEEVSGVLAPPMESVARQVSRSMMVFARGFSLFPTILSPVPRFGPRVSSQWMETADYSVTKLECVKYVEKLSKKDTSADVVKLTKSQFTFVARHFVCIKYLRDNISRYIYRYKQLL</sequence>
<keyword evidence="2" id="KW-1185">Reference proteome</keyword>
<dbReference type="EMBL" id="JADYXP020000003">
    <property type="protein sequence ID" value="KAL0128918.1"/>
    <property type="molecule type" value="Genomic_DNA"/>
</dbReference>
<dbReference type="AlphaFoldDB" id="A0AAW2GMN0"/>
<accession>A0AAW2GMN0</accession>
<evidence type="ECO:0000313" key="2">
    <source>
        <dbReference type="Proteomes" id="UP001430953"/>
    </source>
</evidence>
<protein>
    <submittedName>
        <fullName evidence="1">Uncharacterized protein</fullName>
    </submittedName>
</protein>
<proteinExistence type="predicted"/>